<reference evidence="2" key="1">
    <citation type="submission" date="2016-11" db="EMBL/GenBank/DDBJ databases">
        <authorList>
            <person name="Varghese N."/>
            <person name="Submissions S."/>
        </authorList>
    </citation>
    <scope>NUCLEOTIDE SEQUENCE [LARGE SCALE GENOMIC DNA]</scope>
    <source>
        <strain evidence="2">DSM 15292</strain>
    </source>
</reference>
<name>A0A1N6DB25_9BACT</name>
<dbReference type="Proteomes" id="UP000185221">
    <property type="component" value="Unassembled WGS sequence"/>
</dbReference>
<organism evidence="1 2">
    <name type="scientific">Algoriphagus halophilus</name>
    <dbReference type="NCBI Taxonomy" id="226505"/>
    <lineage>
        <taxon>Bacteria</taxon>
        <taxon>Pseudomonadati</taxon>
        <taxon>Bacteroidota</taxon>
        <taxon>Cytophagia</taxon>
        <taxon>Cytophagales</taxon>
        <taxon>Cyclobacteriaceae</taxon>
        <taxon>Algoriphagus</taxon>
    </lineage>
</organism>
<keyword evidence="2" id="KW-1185">Reference proteome</keyword>
<dbReference type="STRING" id="226505.SAMN05444394_0633"/>
<dbReference type="AlphaFoldDB" id="A0A1N6DB25"/>
<proteinExistence type="predicted"/>
<gene>
    <name evidence="1" type="ORF">SAMN05444394_0633</name>
</gene>
<accession>A0A1N6DB25</accession>
<dbReference type="InterPro" id="IPR045444">
    <property type="entry name" value="DUF6503"/>
</dbReference>
<protein>
    <recommendedName>
        <fullName evidence="3">Deoxyribose-phosphate aldolase</fullName>
    </recommendedName>
</protein>
<evidence type="ECO:0008006" key="3">
    <source>
        <dbReference type="Google" id="ProtNLM"/>
    </source>
</evidence>
<evidence type="ECO:0000313" key="2">
    <source>
        <dbReference type="Proteomes" id="UP000185221"/>
    </source>
</evidence>
<dbReference type="EMBL" id="FSRC01000001">
    <property type="protein sequence ID" value="SIN67991.1"/>
    <property type="molecule type" value="Genomic_DNA"/>
</dbReference>
<dbReference type="Pfam" id="PF20113">
    <property type="entry name" value="DUF6503"/>
    <property type="match status" value="1"/>
</dbReference>
<evidence type="ECO:0000313" key="1">
    <source>
        <dbReference type="EMBL" id="SIN67991.1"/>
    </source>
</evidence>
<sequence>MSELNTNILILKSPLRNNKSNHSLSPIMKSFFYPLILVSIVLISSCDTRTEAEKIVDKSIEAHGGKAYQSSIIEFDFRDIHYTIYKTPESFEYIREFSHPSGEVKDILNNEGFVRTVNGVELDTLNAEWIGKYTRSVNSVAYFAFLPYGLNDRAAIKTDLGITEIKGEEYHLIKVTFSEDGGGEDFEDEFLYWIGKDDYLMDYMAYYYLTDGGGVRMRSVMKVNEVGGIRFQDYLNLKPESEQTPVEDMQELYLNGKLEVLSEIILENIEVRKLE</sequence>